<dbReference type="AlphaFoldDB" id="A0AAW1APM9"/>
<sequence>MSGRNGGRWGESPGLQASVGTRGGVALAVVLPEPSNRSLARRPAPPRRVSKRAAPPRAPFILCRPASPCPPRLPMALPARLALLALGLALPCARGAWTEANTACATRATGGRSRLLSFLWLRPDGAPAVLVQSLWDRRGGQLLECAWRAEPALTRRYLELCAPGRLRGPLVRASWGPRLRKELAALEARKGGCKGAPAAASREPAGGLEAQARPRSRRGLTLPGTLWCGAGHSAKTPSELGVFQGPDVCCREHDTCDAHISPLGFKYGIRNYHLHTISHCSCDNRFRDCLKNLNDTISNFIGNSFFNLLEIPCFYLKESEDCLEWHWWGGCKKYGLMLLAQLVEPNPYQPIENPDGTTSPPQPRRHRKPGLKDRKGRRKQAKKMKKLNPTTQGPITPLSPISKPNHATHILGTSSPGEETMPEPGPWKTDGGILTTHHPVVLPVEESFSNKTWQGERAFAGQASKPRPALSRRCRCYQRLDQCPFQIGPNEFKYQLHNSDGRTLFHCNCTRRLARFLRRTKVPNEVEEQVLSNYISPSCFVLENFPGCREGDESWPNCIGVGNAILAPARHLTNWLVSKRPRASFKVKRQGGDHLEEGAPQLFDKCVRYGRHNCWCEQEEGTVGRSSMAQYQLAPACCKELASAGRGLINSGPRVLWSWVMVLSPKPRNGER</sequence>
<keyword evidence="14" id="KW-1185">Reference proteome</keyword>
<feature type="region of interest" description="Disordered" evidence="11">
    <location>
        <begin position="194"/>
        <end position="214"/>
    </location>
</feature>
<proteinExistence type="predicted"/>
<comment type="function">
    <text evidence="2">PLA2 catalyzes the calcium-dependent hydrolysis of the 2-acyl groups in 3-sn-phosphoglycerides.</text>
</comment>
<evidence type="ECO:0000256" key="5">
    <source>
        <dbReference type="ARBA" id="ARBA00022525"/>
    </source>
</evidence>
<keyword evidence="8" id="KW-0106">Calcium</keyword>
<evidence type="ECO:0000313" key="13">
    <source>
        <dbReference type="EMBL" id="KAK9391694.1"/>
    </source>
</evidence>
<dbReference type="PROSITE" id="PS00118">
    <property type="entry name" value="PA2_HIS"/>
    <property type="match status" value="1"/>
</dbReference>
<evidence type="ECO:0000256" key="1">
    <source>
        <dbReference type="ARBA" id="ARBA00001913"/>
    </source>
</evidence>
<keyword evidence="9" id="KW-0443">Lipid metabolism</keyword>
<comment type="cofactor">
    <cofactor evidence="1">
        <name>Ca(2+)</name>
        <dbReference type="ChEBI" id="CHEBI:29108"/>
    </cofactor>
</comment>
<feature type="region of interest" description="Disordered" evidence="11">
    <location>
        <begin position="348"/>
        <end position="405"/>
    </location>
</feature>
<reference evidence="13 14" key="1">
    <citation type="journal article" date="2024" name="Proc. Natl. Acad. Sci. U.S.A.">
        <title>The genetic regulatory architecture and epigenomic basis for age-related changes in rattlesnake venom.</title>
        <authorList>
            <person name="Hogan M.P."/>
            <person name="Holding M.L."/>
            <person name="Nystrom G.S."/>
            <person name="Colston T.J."/>
            <person name="Bartlett D.A."/>
            <person name="Mason A.J."/>
            <person name="Ellsworth S.A."/>
            <person name="Rautsaw R.M."/>
            <person name="Lawrence K.C."/>
            <person name="Strickland J.L."/>
            <person name="He B."/>
            <person name="Fraser P."/>
            <person name="Margres M.J."/>
            <person name="Gilbert D.M."/>
            <person name="Gibbs H.L."/>
            <person name="Parkinson C.L."/>
            <person name="Rokyta D.R."/>
        </authorList>
    </citation>
    <scope>NUCLEOTIDE SEQUENCE [LARGE SCALE GENOMIC DNA]</scope>
    <source>
        <strain evidence="13">DRR0105</strain>
    </source>
</reference>
<evidence type="ECO:0000256" key="2">
    <source>
        <dbReference type="ARBA" id="ARBA00002163"/>
    </source>
</evidence>
<dbReference type="EMBL" id="JAOTOJ010000018">
    <property type="protein sequence ID" value="KAK9391694.1"/>
    <property type="molecule type" value="Genomic_DNA"/>
</dbReference>
<accession>A0AAW1APM9</accession>
<organism evidence="13 14">
    <name type="scientific">Crotalus adamanteus</name>
    <name type="common">Eastern diamondback rattlesnake</name>
    <dbReference type="NCBI Taxonomy" id="8729"/>
    <lineage>
        <taxon>Eukaryota</taxon>
        <taxon>Metazoa</taxon>
        <taxon>Chordata</taxon>
        <taxon>Craniata</taxon>
        <taxon>Vertebrata</taxon>
        <taxon>Euteleostomi</taxon>
        <taxon>Lepidosauria</taxon>
        <taxon>Squamata</taxon>
        <taxon>Bifurcata</taxon>
        <taxon>Unidentata</taxon>
        <taxon>Episquamata</taxon>
        <taxon>Toxicofera</taxon>
        <taxon>Serpentes</taxon>
        <taxon>Colubroidea</taxon>
        <taxon>Viperidae</taxon>
        <taxon>Crotalinae</taxon>
        <taxon>Crotalus</taxon>
    </lineage>
</organism>
<evidence type="ECO:0000259" key="12">
    <source>
        <dbReference type="Pfam" id="PF05826"/>
    </source>
</evidence>
<evidence type="ECO:0000256" key="8">
    <source>
        <dbReference type="ARBA" id="ARBA00022837"/>
    </source>
</evidence>
<dbReference type="GO" id="GO:0005576">
    <property type="term" value="C:extracellular region"/>
    <property type="evidence" value="ECO:0007669"/>
    <property type="project" value="UniProtKB-SubCell"/>
</dbReference>
<dbReference type="Gene3D" id="1.20.90.10">
    <property type="entry name" value="Phospholipase A2 domain"/>
    <property type="match status" value="2"/>
</dbReference>
<dbReference type="Pfam" id="PF05826">
    <property type="entry name" value="Phospholip_A2_2"/>
    <property type="match status" value="2"/>
</dbReference>
<dbReference type="InterPro" id="IPR036444">
    <property type="entry name" value="PLipase_A2_dom_sf"/>
</dbReference>
<dbReference type="GO" id="GO:0004623">
    <property type="term" value="F:phospholipase A2 activity"/>
    <property type="evidence" value="ECO:0007669"/>
    <property type="project" value="UniProtKB-EC"/>
</dbReference>
<dbReference type="EC" id="3.1.1.4" evidence="4"/>
<gene>
    <name evidence="13" type="ORF">NXF25_018083</name>
</gene>
<keyword evidence="7" id="KW-0378">Hydrolase</keyword>
<evidence type="ECO:0000256" key="3">
    <source>
        <dbReference type="ARBA" id="ARBA00004613"/>
    </source>
</evidence>
<evidence type="ECO:0000256" key="11">
    <source>
        <dbReference type="SAM" id="MobiDB-lite"/>
    </source>
</evidence>
<evidence type="ECO:0000256" key="4">
    <source>
        <dbReference type="ARBA" id="ARBA00013278"/>
    </source>
</evidence>
<name>A0AAW1APM9_CROAD</name>
<keyword evidence="5" id="KW-0964">Secreted</keyword>
<feature type="compositionally biased region" description="Basic residues" evidence="11">
    <location>
        <begin position="363"/>
        <end position="386"/>
    </location>
</feature>
<dbReference type="PANTHER" id="PTHR12253">
    <property type="entry name" value="RH14732P"/>
    <property type="match status" value="1"/>
</dbReference>
<dbReference type="GO" id="GO:0046872">
    <property type="term" value="F:metal ion binding"/>
    <property type="evidence" value="ECO:0007669"/>
    <property type="project" value="UniProtKB-KW"/>
</dbReference>
<evidence type="ECO:0000256" key="7">
    <source>
        <dbReference type="ARBA" id="ARBA00022801"/>
    </source>
</evidence>
<evidence type="ECO:0000256" key="6">
    <source>
        <dbReference type="ARBA" id="ARBA00022723"/>
    </source>
</evidence>
<feature type="domain" description="Phospholipase A2-like central" evidence="12">
    <location>
        <begin position="222"/>
        <end position="315"/>
    </location>
</feature>
<keyword evidence="10" id="KW-1015">Disulfide bond</keyword>
<dbReference type="GO" id="GO:0006644">
    <property type="term" value="P:phospholipid metabolic process"/>
    <property type="evidence" value="ECO:0007669"/>
    <property type="project" value="InterPro"/>
</dbReference>
<protein>
    <recommendedName>
        <fullName evidence="4">phospholipase A2</fullName>
        <ecNumber evidence="4">3.1.1.4</ecNumber>
    </recommendedName>
</protein>
<feature type="domain" description="Phospholipase A2-like central" evidence="12">
    <location>
        <begin position="469"/>
        <end position="540"/>
    </location>
</feature>
<dbReference type="GO" id="GO:0050482">
    <property type="term" value="P:arachidonate secretion"/>
    <property type="evidence" value="ECO:0007669"/>
    <property type="project" value="InterPro"/>
</dbReference>
<evidence type="ECO:0000256" key="10">
    <source>
        <dbReference type="ARBA" id="ARBA00023157"/>
    </source>
</evidence>
<evidence type="ECO:0000313" key="14">
    <source>
        <dbReference type="Proteomes" id="UP001474421"/>
    </source>
</evidence>
<keyword evidence="6" id="KW-0479">Metal-binding</keyword>
<dbReference type="SUPFAM" id="SSF48619">
    <property type="entry name" value="Phospholipase A2, PLA2"/>
    <property type="match status" value="2"/>
</dbReference>
<comment type="caution">
    <text evidence="13">The sequence shown here is derived from an EMBL/GenBank/DDBJ whole genome shotgun (WGS) entry which is preliminary data.</text>
</comment>
<dbReference type="Proteomes" id="UP001474421">
    <property type="component" value="Unassembled WGS sequence"/>
</dbReference>
<comment type="subcellular location">
    <subcellularLocation>
        <location evidence="3">Secreted</location>
    </subcellularLocation>
</comment>
<dbReference type="InterPro" id="IPR033113">
    <property type="entry name" value="PLA2_histidine"/>
</dbReference>
<dbReference type="InterPro" id="IPR016090">
    <property type="entry name" value="PLA2-like_dom"/>
</dbReference>
<dbReference type="CDD" id="cd04704">
    <property type="entry name" value="PLA2_bee_venom_like"/>
    <property type="match status" value="1"/>
</dbReference>
<evidence type="ECO:0000256" key="9">
    <source>
        <dbReference type="ARBA" id="ARBA00023098"/>
    </source>
</evidence>
<dbReference type="FunFam" id="1.20.90.10:FF:000002">
    <property type="entry name" value="Phospholipase A2 group III"/>
    <property type="match status" value="1"/>
</dbReference>